<dbReference type="Proteomes" id="UP000586093">
    <property type="component" value="Unassembled WGS sequence"/>
</dbReference>
<keyword evidence="3" id="KW-0408">Iron</keyword>
<evidence type="ECO:0000256" key="2">
    <source>
        <dbReference type="ARBA" id="ARBA00022723"/>
    </source>
</evidence>
<dbReference type="EMBL" id="JACIVI010000002">
    <property type="protein sequence ID" value="MBB1162020.1"/>
    <property type="molecule type" value="Genomic_DNA"/>
</dbReference>
<dbReference type="Gene3D" id="1.10.760.10">
    <property type="entry name" value="Cytochrome c-like domain"/>
    <property type="match status" value="1"/>
</dbReference>
<evidence type="ECO:0000313" key="7">
    <source>
        <dbReference type="Proteomes" id="UP000586093"/>
    </source>
</evidence>
<proteinExistence type="predicted"/>
<evidence type="ECO:0000313" key="6">
    <source>
        <dbReference type="EMBL" id="MBB1162020.1"/>
    </source>
</evidence>
<dbReference type="InterPro" id="IPR036909">
    <property type="entry name" value="Cyt_c-like_dom_sf"/>
</dbReference>
<comment type="caution">
    <text evidence="6">The sequence shown here is derived from an EMBL/GenBank/DDBJ whole genome shotgun (WGS) entry which is preliminary data.</text>
</comment>
<feature type="domain" description="Cytochrome c" evidence="5">
    <location>
        <begin position="48"/>
        <end position="115"/>
    </location>
</feature>
<feature type="chain" id="PRO_5032537164" evidence="4">
    <location>
        <begin position="24"/>
        <end position="124"/>
    </location>
</feature>
<gene>
    <name evidence="6" type="ORF">H4F90_08510</name>
</gene>
<evidence type="ECO:0000259" key="5">
    <source>
        <dbReference type="Pfam" id="PF13442"/>
    </source>
</evidence>
<dbReference type="AlphaFoldDB" id="A0A839HRD3"/>
<evidence type="ECO:0000256" key="4">
    <source>
        <dbReference type="SAM" id="SignalP"/>
    </source>
</evidence>
<keyword evidence="4" id="KW-0732">Signal</keyword>
<accession>A0A839HRD3</accession>
<name>A0A839HRD3_9BURK</name>
<dbReference type="GO" id="GO:0020037">
    <property type="term" value="F:heme binding"/>
    <property type="evidence" value="ECO:0007669"/>
    <property type="project" value="InterPro"/>
</dbReference>
<reference evidence="6 7" key="1">
    <citation type="submission" date="2020-08" db="EMBL/GenBank/DDBJ databases">
        <title>Aquariorum lacteus gen. nov., sp. nov., a new member of the family Comamonadaceae, isolated from freshwater aquarium.</title>
        <authorList>
            <person name="Chun S.-J."/>
        </authorList>
    </citation>
    <scope>NUCLEOTIDE SEQUENCE [LARGE SCALE GENOMIC DNA]</scope>
    <source>
        <strain evidence="6 7">SJAQ100</strain>
    </source>
</reference>
<dbReference type="Pfam" id="PF13442">
    <property type="entry name" value="Cytochrome_CBB3"/>
    <property type="match status" value="1"/>
</dbReference>
<keyword evidence="2" id="KW-0479">Metal-binding</keyword>
<keyword evidence="1" id="KW-0349">Heme</keyword>
<dbReference type="RefSeq" id="WP_182663516.1">
    <property type="nucleotide sequence ID" value="NZ_JACIVI010000002.1"/>
</dbReference>
<keyword evidence="7" id="KW-1185">Reference proteome</keyword>
<dbReference type="SUPFAM" id="SSF46626">
    <property type="entry name" value="Cytochrome c"/>
    <property type="match status" value="1"/>
</dbReference>
<evidence type="ECO:0000256" key="3">
    <source>
        <dbReference type="ARBA" id="ARBA00023004"/>
    </source>
</evidence>
<sequence length="124" mass="13211">MKSNLVRAGLLISSVLLLAQAMAGGSPPPDTESGPGFAPFDLSDPVRIDAGRKRFDSTCAAFCHGHAPPLFIGRKDLAPEHAFKTITDGGGGATPMPPWGDVFTREEIWELVAYIKHLGTLKPE</sequence>
<protein>
    <submittedName>
        <fullName evidence="6">Cytochrome c</fullName>
    </submittedName>
</protein>
<dbReference type="InterPro" id="IPR009056">
    <property type="entry name" value="Cyt_c-like_dom"/>
</dbReference>
<feature type="signal peptide" evidence="4">
    <location>
        <begin position="1"/>
        <end position="23"/>
    </location>
</feature>
<dbReference type="GO" id="GO:0046872">
    <property type="term" value="F:metal ion binding"/>
    <property type="evidence" value="ECO:0007669"/>
    <property type="project" value="UniProtKB-KW"/>
</dbReference>
<dbReference type="GO" id="GO:0009055">
    <property type="term" value="F:electron transfer activity"/>
    <property type="evidence" value="ECO:0007669"/>
    <property type="project" value="InterPro"/>
</dbReference>
<evidence type="ECO:0000256" key="1">
    <source>
        <dbReference type="ARBA" id="ARBA00022617"/>
    </source>
</evidence>
<organism evidence="6 7">
    <name type="scientific">Aquariibacter albus</name>
    <dbReference type="NCBI Taxonomy" id="2759899"/>
    <lineage>
        <taxon>Bacteria</taxon>
        <taxon>Pseudomonadati</taxon>
        <taxon>Pseudomonadota</taxon>
        <taxon>Betaproteobacteria</taxon>
        <taxon>Burkholderiales</taxon>
        <taxon>Sphaerotilaceae</taxon>
        <taxon>Aquariibacter</taxon>
    </lineage>
</organism>